<dbReference type="RefSeq" id="WP_248429001.1">
    <property type="nucleotide sequence ID" value="NZ_JALNUB010000009.1"/>
</dbReference>
<name>A0A9X1Y060_9FLAO</name>
<evidence type="ECO:0000313" key="3">
    <source>
        <dbReference type="Proteomes" id="UP001139260"/>
    </source>
</evidence>
<organism evidence="2 3">
    <name type="scientific">Flavobacterium pygoscelis</name>
    <dbReference type="NCBI Taxonomy" id="2893176"/>
    <lineage>
        <taxon>Bacteria</taxon>
        <taxon>Pseudomonadati</taxon>
        <taxon>Bacteroidota</taxon>
        <taxon>Flavobacteriia</taxon>
        <taxon>Flavobacteriales</taxon>
        <taxon>Flavobacteriaceae</taxon>
        <taxon>Flavobacterium</taxon>
    </lineage>
</organism>
<evidence type="ECO:0000256" key="1">
    <source>
        <dbReference type="SAM" id="Phobius"/>
    </source>
</evidence>
<evidence type="ECO:0000313" key="2">
    <source>
        <dbReference type="EMBL" id="MCK8142902.1"/>
    </source>
</evidence>
<reference evidence="2" key="1">
    <citation type="submission" date="2022-04" db="EMBL/GenBank/DDBJ databases">
        <title>Flavobacterium pygoscelis sp. nov. isolated from Chinstrap chick (Pygoscelis antarcticus).</title>
        <authorList>
            <person name="Irgang R."/>
            <person name="Poblete-Morales M."/>
            <person name="Avendano-Herrera R."/>
        </authorList>
    </citation>
    <scope>NUCLEOTIDE SEQUENCE</scope>
    <source>
        <strain evidence="2">I-SCBP12n</strain>
    </source>
</reference>
<keyword evidence="1" id="KW-1133">Transmembrane helix</keyword>
<protein>
    <submittedName>
        <fullName evidence="2">Uncharacterized protein</fullName>
    </submittedName>
</protein>
<sequence>MCEKCFDKEIFRFESESDFSAFEKKLEEKSKFIELINSKHKYLNDCHYAYTCKNCKINWWLSIPENAWRGYFLTENKAKVHIENFKKSDAKKKNGCLVLLGILLLILIISLFNSCISKSQKFEKIKWNKSEDGFYLYRENMVEDLTKNYLKKGIKYEKIISLLGKPQNLNDEKQNTISYELMTDYGLDIDPVEVKTLKIKLTKDSTLLNYRIEHWQK</sequence>
<gene>
    <name evidence="2" type="ORF">MW871_13455</name>
</gene>
<dbReference type="AlphaFoldDB" id="A0A9X1Y060"/>
<dbReference type="EMBL" id="JALNUB010000009">
    <property type="protein sequence ID" value="MCK8142902.1"/>
    <property type="molecule type" value="Genomic_DNA"/>
</dbReference>
<keyword evidence="1" id="KW-0812">Transmembrane</keyword>
<keyword evidence="1" id="KW-0472">Membrane</keyword>
<comment type="caution">
    <text evidence="2">The sequence shown here is derived from an EMBL/GenBank/DDBJ whole genome shotgun (WGS) entry which is preliminary data.</text>
</comment>
<proteinExistence type="predicted"/>
<accession>A0A9X1Y060</accession>
<feature type="transmembrane region" description="Helical" evidence="1">
    <location>
        <begin position="95"/>
        <end position="112"/>
    </location>
</feature>
<dbReference type="Proteomes" id="UP001139260">
    <property type="component" value="Unassembled WGS sequence"/>
</dbReference>
<keyword evidence="3" id="KW-1185">Reference proteome</keyword>